<evidence type="ECO:0000256" key="1">
    <source>
        <dbReference type="SAM" id="MobiDB-lite"/>
    </source>
</evidence>
<dbReference type="InterPro" id="IPR023494">
    <property type="entry name" value="Cyt_c_bgen_Ccs1/CcsB/ResB"/>
</dbReference>
<dbReference type="EMBL" id="JAIVGD010000002">
    <property type="protein sequence ID" value="KAH0778368.1"/>
    <property type="molecule type" value="Genomic_DNA"/>
</dbReference>
<dbReference type="Proteomes" id="UP000826656">
    <property type="component" value="Unassembled WGS sequence"/>
</dbReference>
<organism evidence="3 4">
    <name type="scientific">Solanum tuberosum</name>
    <name type="common">Potato</name>
    <dbReference type="NCBI Taxonomy" id="4113"/>
    <lineage>
        <taxon>Eukaryota</taxon>
        <taxon>Viridiplantae</taxon>
        <taxon>Streptophyta</taxon>
        <taxon>Embryophyta</taxon>
        <taxon>Tracheophyta</taxon>
        <taxon>Spermatophyta</taxon>
        <taxon>Magnoliopsida</taxon>
        <taxon>eudicotyledons</taxon>
        <taxon>Gunneridae</taxon>
        <taxon>Pentapetalae</taxon>
        <taxon>asterids</taxon>
        <taxon>lamiids</taxon>
        <taxon>Solanales</taxon>
        <taxon>Solanaceae</taxon>
        <taxon>Solanoideae</taxon>
        <taxon>Solaneae</taxon>
        <taxon>Solanum</taxon>
    </lineage>
</organism>
<comment type="caution">
    <text evidence="3">The sequence shown here is derived from an EMBL/GenBank/DDBJ whole genome shotgun (WGS) entry which is preliminary data.</text>
</comment>
<keyword evidence="2" id="KW-0812">Transmembrane</keyword>
<dbReference type="PANTHER" id="PTHR31566">
    <property type="entry name" value="CYTOCHROME C BIOGENESIS PROTEIN CCS1, CHLOROPLASTIC"/>
    <property type="match status" value="1"/>
</dbReference>
<name>A0ABQ7WCB7_SOLTU</name>
<sequence length="136" mass="14967">MYGGVTSSNKDRIFAFTLTCKLNTVKGNKPSKEKRPISVPGSDGVAPPIVELEEGSVGNGGRKVEETKNGVIDFGIVKKLPRKVLGILSNLPLAIAKMFAIAALMASGTFIDQGEAPDYYLREKVYVIRRQKWRRR</sequence>
<feature type="transmembrane region" description="Helical" evidence="2">
    <location>
        <begin position="87"/>
        <end position="111"/>
    </location>
</feature>
<keyword evidence="2" id="KW-1133">Transmembrane helix</keyword>
<evidence type="ECO:0000313" key="4">
    <source>
        <dbReference type="Proteomes" id="UP000826656"/>
    </source>
</evidence>
<gene>
    <name evidence="3" type="ORF">KY290_004795</name>
</gene>
<dbReference type="PANTHER" id="PTHR31566:SF0">
    <property type="entry name" value="CYTOCHROME C BIOGENESIS PROTEIN CCS1, CHLOROPLASTIC"/>
    <property type="match status" value="1"/>
</dbReference>
<keyword evidence="2" id="KW-0472">Membrane</keyword>
<feature type="region of interest" description="Disordered" evidence="1">
    <location>
        <begin position="27"/>
        <end position="47"/>
    </location>
</feature>
<reference evidence="3 4" key="1">
    <citation type="journal article" date="2021" name="bioRxiv">
        <title>Chromosome-scale and haplotype-resolved genome assembly of a tetraploid potato cultivar.</title>
        <authorList>
            <person name="Sun H."/>
            <person name="Jiao W.-B."/>
            <person name="Krause K."/>
            <person name="Campoy J.A."/>
            <person name="Goel M."/>
            <person name="Folz-Donahue K."/>
            <person name="Kukat C."/>
            <person name="Huettel B."/>
            <person name="Schneeberger K."/>
        </authorList>
    </citation>
    <scope>NUCLEOTIDE SEQUENCE [LARGE SCALE GENOMIC DNA]</scope>
    <source>
        <strain evidence="3">SolTubOtavaFocal</strain>
        <tissue evidence="3">Leaves</tissue>
    </source>
</reference>
<keyword evidence="4" id="KW-1185">Reference proteome</keyword>
<protein>
    <submittedName>
        <fullName evidence="3">Uncharacterized protein</fullName>
    </submittedName>
</protein>
<proteinExistence type="predicted"/>
<evidence type="ECO:0000313" key="3">
    <source>
        <dbReference type="EMBL" id="KAH0778368.1"/>
    </source>
</evidence>
<evidence type="ECO:0000256" key="2">
    <source>
        <dbReference type="SAM" id="Phobius"/>
    </source>
</evidence>
<accession>A0ABQ7WCB7</accession>